<dbReference type="Proteomes" id="UP000286947">
    <property type="component" value="Unassembled WGS sequence"/>
</dbReference>
<comment type="caution">
    <text evidence="2">The sequence shown here is derived from an EMBL/GenBank/DDBJ whole genome shotgun (WGS) entry which is preliminary data.</text>
</comment>
<keyword evidence="1" id="KW-1133">Transmembrane helix</keyword>
<protein>
    <submittedName>
        <fullName evidence="2">Uncharacterized protein</fullName>
    </submittedName>
</protein>
<feature type="transmembrane region" description="Helical" evidence="1">
    <location>
        <begin position="195"/>
        <end position="217"/>
    </location>
</feature>
<evidence type="ECO:0000313" key="2">
    <source>
        <dbReference type="EMBL" id="RUS66892.1"/>
    </source>
</evidence>
<feature type="transmembrane region" description="Helical" evidence="1">
    <location>
        <begin position="140"/>
        <end position="161"/>
    </location>
</feature>
<dbReference type="EMBL" id="PQSP01000003">
    <property type="protein sequence ID" value="RUS66892.1"/>
    <property type="molecule type" value="Genomic_DNA"/>
</dbReference>
<feature type="transmembrane region" description="Helical" evidence="1">
    <location>
        <begin position="105"/>
        <end position="128"/>
    </location>
</feature>
<dbReference type="RefSeq" id="WP_126979887.1">
    <property type="nucleotide sequence ID" value="NZ_PQSP01000003.1"/>
</dbReference>
<evidence type="ECO:0000256" key="1">
    <source>
        <dbReference type="SAM" id="Phobius"/>
    </source>
</evidence>
<gene>
    <name evidence="2" type="ORF">CUZ56_01687</name>
</gene>
<organism evidence="2 3">
    <name type="scientific">Saezia sanguinis</name>
    <dbReference type="NCBI Taxonomy" id="1965230"/>
    <lineage>
        <taxon>Bacteria</taxon>
        <taxon>Pseudomonadati</taxon>
        <taxon>Pseudomonadota</taxon>
        <taxon>Betaproteobacteria</taxon>
        <taxon>Burkholderiales</taxon>
        <taxon>Saeziaceae</taxon>
        <taxon>Saezia</taxon>
    </lineage>
</organism>
<feature type="transmembrane region" description="Helical" evidence="1">
    <location>
        <begin position="27"/>
        <end position="51"/>
    </location>
</feature>
<proteinExistence type="predicted"/>
<dbReference type="AlphaFoldDB" id="A0A433SDT6"/>
<keyword evidence="3" id="KW-1185">Reference proteome</keyword>
<name>A0A433SDT6_9BURK</name>
<evidence type="ECO:0000313" key="3">
    <source>
        <dbReference type="Proteomes" id="UP000286947"/>
    </source>
</evidence>
<reference evidence="2 3" key="1">
    <citation type="submission" date="2018-01" db="EMBL/GenBank/DDBJ databases">
        <title>Saezia sanguinis gen. nov., sp. nov., in the order Burkholderiales isolated from human blood.</title>
        <authorList>
            <person name="Medina-Pascual M.J."/>
            <person name="Valdezate S."/>
            <person name="Monzon S."/>
            <person name="Cuesta I."/>
            <person name="Carrasco G."/>
            <person name="Villalon P."/>
            <person name="Saez-Nieto J.A."/>
        </authorList>
    </citation>
    <scope>NUCLEOTIDE SEQUENCE [LARGE SCALE GENOMIC DNA]</scope>
    <source>
        <strain evidence="2 3">CNM695-12</strain>
    </source>
</reference>
<feature type="transmembrane region" description="Helical" evidence="1">
    <location>
        <begin position="71"/>
        <end position="93"/>
    </location>
</feature>
<dbReference type="OrthoDB" id="9766455at2"/>
<keyword evidence="1" id="KW-0812">Transmembrane</keyword>
<feature type="transmembrane region" description="Helical" evidence="1">
    <location>
        <begin position="168"/>
        <end position="189"/>
    </location>
</feature>
<accession>A0A433SDT6</accession>
<sequence>MVTINEKNVESQIESEAWEIRNSKKKVLAYLFLAQLFTFFGPFMVFPWFMAGIPSCLTAWLFYWYVDHCKSGWSVMICTAISGETIQYAYSIFLPSDMRDYRFELICIAAVCGGVISLVMLRGFTWIVPERRQLLQEHKWLNIANFAFAGILFGGWMFLMLSGNPNILLGAVVAVGIVVASIVIGVLIGDLVSKVAGVVVGVIVGLVTVGCLIHILMSAI</sequence>
<keyword evidence="1" id="KW-0472">Membrane</keyword>